<dbReference type="EMBL" id="AMZH03001505">
    <property type="protein sequence ID" value="RRT79060.1"/>
    <property type="molecule type" value="Genomic_DNA"/>
</dbReference>
<sequence>MCPVIQLLGTMASNIQLMSVATSKHYCSGAVATITSDSVVVAIVADFVRLDTNPRSKRPIDISGNPRRWKLTYDAESLSAQEQTDEPHRTPPYKSLPPAIEEAMEEEAASRELKEHENGGGEAAKAVKIISAVLDAEDVAEMEEAAVAEVMKWLEEEMGSAAVAQSPSTPSYSEETSFVTINGNEESCGPSFSSSASTVMASVDISGGRCGVPYFVGCPSGSAPWASAAPLGRVLAEPSPAAPMAGPSVEPRSS</sequence>
<evidence type="ECO:0000313" key="3">
    <source>
        <dbReference type="Proteomes" id="UP000287651"/>
    </source>
</evidence>
<accession>A0A427AS64</accession>
<organism evidence="2 3">
    <name type="scientific">Ensete ventricosum</name>
    <name type="common">Abyssinian banana</name>
    <name type="synonym">Musa ensete</name>
    <dbReference type="NCBI Taxonomy" id="4639"/>
    <lineage>
        <taxon>Eukaryota</taxon>
        <taxon>Viridiplantae</taxon>
        <taxon>Streptophyta</taxon>
        <taxon>Embryophyta</taxon>
        <taxon>Tracheophyta</taxon>
        <taxon>Spermatophyta</taxon>
        <taxon>Magnoliopsida</taxon>
        <taxon>Liliopsida</taxon>
        <taxon>Zingiberales</taxon>
        <taxon>Musaceae</taxon>
        <taxon>Ensete</taxon>
    </lineage>
</organism>
<dbReference type="AlphaFoldDB" id="A0A427AS64"/>
<proteinExistence type="predicted"/>
<comment type="caution">
    <text evidence="2">The sequence shown here is derived from an EMBL/GenBank/DDBJ whole genome shotgun (WGS) entry which is preliminary data.</text>
</comment>
<name>A0A427AS64_ENSVE</name>
<protein>
    <submittedName>
        <fullName evidence="2">Uncharacterized protein</fullName>
    </submittedName>
</protein>
<dbReference type="Proteomes" id="UP000287651">
    <property type="component" value="Unassembled WGS sequence"/>
</dbReference>
<dbReference type="PANTHER" id="PTHR37265:SF5">
    <property type="entry name" value="OS01G0195300 PROTEIN"/>
    <property type="match status" value="1"/>
</dbReference>
<dbReference type="PANTHER" id="PTHR37265">
    <property type="entry name" value="OS01G0195300 PROTEIN"/>
    <property type="match status" value="1"/>
</dbReference>
<evidence type="ECO:0000256" key="1">
    <source>
        <dbReference type="SAM" id="MobiDB-lite"/>
    </source>
</evidence>
<evidence type="ECO:0000313" key="2">
    <source>
        <dbReference type="EMBL" id="RRT79060.1"/>
    </source>
</evidence>
<feature type="region of interest" description="Disordered" evidence="1">
    <location>
        <begin position="77"/>
        <end position="96"/>
    </location>
</feature>
<gene>
    <name evidence="2" type="ORF">B296_00013838</name>
</gene>
<reference evidence="2 3" key="1">
    <citation type="journal article" date="2014" name="Agronomy (Basel)">
        <title>A Draft Genome Sequence for Ensete ventricosum, the Drought-Tolerant Tree Against Hunger.</title>
        <authorList>
            <person name="Harrison J."/>
            <person name="Moore K.A."/>
            <person name="Paszkiewicz K."/>
            <person name="Jones T."/>
            <person name="Grant M."/>
            <person name="Ambacheew D."/>
            <person name="Muzemil S."/>
            <person name="Studholme D.J."/>
        </authorList>
    </citation>
    <scope>NUCLEOTIDE SEQUENCE [LARGE SCALE GENOMIC DNA]</scope>
</reference>